<dbReference type="KEGG" id="lsj:LSJ_2156"/>
<geneLocation type="plasmid" evidence="3">
    <name>pLS_1</name>
</geneLocation>
<keyword evidence="1" id="KW-0472">Membrane</keyword>
<dbReference type="Proteomes" id="UP000029488">
    <property type="component" value="Plasmid pMP1046A"/>
</dbReference>
<sequence>MKKYLLFILSIVVALLTWIPNTRLFLTDSNIGTIFILVLAIFVCVFSVIYNKHSRSLWYIFSFILGLSPILFLIFVGIFLALGMPFAP</sequence>
<feature type="transmembrane region" description="Helical" evidence="1">
    <location>
        <begin position="57"/>
        <end position="82"/>
    </location>
</feature>
<evidence type="ECO:0000313" key="4">
    <source>
        <dbReference type="EMBL" id="PAY45469.1"/>
    </source>
</evidence>
<organism evidence="2 5">
    <name type="scientific">Ligilactobacillus salivarius</name>
    <dbReference type="NCBI Taxonomy" id="1624"/>
    <lineage>
        <taxon>Bacteria</taxon>
        <taxon>Bacillati</taxon>
        <taxon>Bacillota</taxon>
        <taxon>Bacilli</taxon>
        <taxon>Lactobacillales</taxon>
        <taxon>Lactobacillaceae</taxon>
        <taxon>Ligilactobacillus</taxon>
    </lineage>
</organism>
<reference evidence="2 5" key="1">
    <citation type="journal article" date="2014" name="BMC Genomics">
        <title>Unusual genome complexity in Lactobacillus salivarius JCM1046.</title>
        <authorList>
            <person name="Raftis E.J."/>
            <person name="Forde B.M."/>
            <person name="Claesson M.J."/>
            <person name="O'Toole P.W."/>
        </authorList>
    </citation>
    <scope>NUCLEOTIDE SEQUENCE [LARGE SCALE GENOMIC DNA]</scope>
    <source>
        <strain evidence="2 5">JCM1046</strain>
        <plasmid evidence="2 5">pMP1046A</plasmid>
    </source>
</reference>
<dbReference type="EMBL" id="LXZO01000104">
    <property type="protein sequence ID" value="PAY45469.1"/>
    <property type="molecule type" value="Genomic_DNA"/>
</dbReference>
<dbReference type="EMBL" id="CP007647">
    <property type="protein sequence ID" value="AIR11566.1"/>
    <property type="molecule type" value="Genomic_DNA"/>
</dbReference>
<evidence type="ECO:0000256" key="1">
    <source>
        <dbReference type="SAM" id="Phobius"/>
    </source>
</evidence>
<keyword evidence="1" id="KW-0812">Transmembrane</keyword>
<keyword evidence="2" id="KW-0614">Plasmid</keyword>
<dbReference type="EMBL" id="CP017108">
    <property type="protein sequence ID" value="AOO74372.1"/>
    <property type="molecule type" value="Genomic_DNA"/>
</dbReference>
<gene>
    <name evidence="4" type="ORF">A8C52_09210</name>
    <name evidence="3" type="ORF">BHF65_08805</name>
    <name evidence="2" type="ORF">LSJ_2156</name>
</gene>
<dbReference type="Proteomes" id="UP000218139">
    <property type="component" value="Unassembled WGS sequence"/>
</dbReference>
<evidence type="ECO:0000313" key="7">
    <source>
        <dbReference type="Proteomes" id="UP000218139"/>
    </source>
</evidence>
<proteinExistence type="predicted"/>
<dbReference type="Proteomes" id="UP000094723">
    <property type="component" value="Plasmid pLS_1"/>
</dbReference>
<geneLocation type="plasmid" evidence="6">
    <name>pls_1 sequence</name>
</geneLocation>
<dbReference type="AlphaFoldDB" id="A0A089QKT5"/>
<evidence type="ECO:0000313" key="2">
    <source>
        <dbReference type="EMBL" id="AIR11566.1"/>
    </source>
</evidence>
<protein>
    <submittedName>
        <fullName evidence="2">Uncharacterized protein</fullName>
    </submittedName>
</protein>
<geneLocation type="plasmid" evidence="2 5">
    <name>pMP1046A</name>
</geneLocation>
<name>A0A089QKT5_9LACO</name>
<feature type="transmembrane region" description="Helical" evidence="1">
    <location>
        <begin position="31"/>
        <end position="50"/>
    </location>
</feature>
<reference evidence="4 7" key="2">
    <citation type="submission" date="2016-05" db="EMBL/GenBank/DDBJ databases">
        <authorList>
            <person name="Lee J.-Y."/>
            <person name="Kim E.B."/>
            <person name="Choi Y.-J."/>
        </authorList>
    </citation>
    <scope>NUCLEOTIDE SEQUENCE [LARGE SCALE GENOMIC DNA]</scope>
    <source>
        <strain evidence="4 7">KLA006</strain>
    </source>
</reference>
<evidence type="ECO:0000313" key="3">
    <source>
        <dbReference type="EMBL" id="AOO74372.1"/>
    </source>
</evidence>
<accession>A0A089QKT5</accession>
<evidence type="ECO:0000313" key="5">
    <source>
        <dbReference type="Proteomes" id="UP000029488"/>
    </source>
</evidence>
<reference evidence="3 6" key="3">
    <citation type="submission" date="2016-09" db="EMBL/GenBank/DDBJ databases">
        <title>Complete Genome Sequence of Lactobacillus salivarius Jin.</title>
        <authorList>
            <person name="Jin N."/>
            <person name="Li C."/>
            <person name="Wang M."/>
            <person name="Ren D."/>
            <person name="Di Y."/>
            <person name="Pan R."/>
            <person name="Du S."/>
            <person name="Lu H."/>
            <person name="Li X."/>
            <person name="Tian M."/>
        </authorList>
    </citation>
    <scope>NUCLEOTIDE SEQUENCE [LARGE SCALE GENOMIC DNA]</scope>
    <source>
        <strain evidence="3 6">CICC 23174</strain>
        <plasmid evidence="3">pLS_1</plasmid>
        <plasmid evidence="6">pls_1 sequence</plasmid>
    </source>
</reference>
<keyword evidence="1" id="KW-1133">Transmembrane helix</keyword>
<evidence type="ECO:0000313" key="6">
    <source>
        <dbReference type="Proteomes" id="UP000094723"/>
    </source>
</evidence>